<comment type="caution">
    <text evidence="2">The sequence shown here is derived from an EMBL/GenBank/DDBJ whole genome shotgun (WGS) entry which is preliminary data.</text>
</comment>
<accession>A0A549YJG7</accession>
<sequence length="127" mass="13365">MALQLMKISIDGTIDTNVEPDSAKFFYVTTEETAAGDTLTVDAGDFLQDDGSTATELPDLATDNSYYTVYINGVEQMQGLSTYTPGATGTGSLEIQVPAGGPSIKENSPVVLHIVNFTPSSSGTFET</sequence>
<proteinExistence type="predicted"/>
<dbReference type="Proteomes" id="UP000319280">
    <property type="component" value="Unassembled WGS sequence"/>
</dbReference>
<dbReference type="EMBL" id="VJMZ01000001">
    <property type="protein sequence ID" value="TRM12030.1"/>
    <property type="molecule type" value="Genomic_DNA"/>
</dbReference>
<gene>
    <name evidence="2" type="ORF">FH966_10245</name>
</gene>
<reference evidence="2 3" key="1">
    <citation type="submission" date="2019-07" db="EMBL/GenBank/DDBJ databases">
        <title>Genomic analysis of Lentibacillus sp. NKC851-2.</title>
        <authorList>
            <person name="Oh Y.J."/>
        </authorList>
    </citation>
    <scope>NUCLEOTIDE SEQUENCE [LARGE SCALE GENOMIC DNA]</scope>
    <source>
        <strain evidence="2 3">NKC851-2</strain>
    </source>
</reference>
<dbReference type="AlphaFoldDB" id="A0A549YJG7"/>
<feature type="domain" description="DUF4183" evidence="1">
    <location>
        <begin position="33"/>
        <end position="113"/>
    </location>
</feature>
<keyword evidence="3" id="KW-1185">Reference proteome</keyword>
<dbReference type="InterPro" id="IPR025237">
    <property type="entry name" value="DUF4183"/>
</dbReference>
<dbReference type="Pfam" id="PF13799">
    <property type="entry name" value="DUF4183"/>
    <property type="match status" value="1"/>
</dbReference>
<evidence type="ECO:0000259" key="1">
    <source>
        <dbReference type="Pfam" id="PF13799"/>
    </source>
</evidence>
<evidence type="ECO:0000313" key="3">
    <source>
        <dbReference type="Proteomes" id="UP000319280"/>
    </source>
</evidence>
<name>A0A549YJG7_9BACI</name>
<protein>
    <submittedName>
        <fullName evidence="2">DUF4183 domain-containing protein</fullName>
    </submittedName>
</protein>
<organism evidence="2 3">
    <name type="scientific">Lentibacillus cibarius</name>
    <dbReference type="NCBI Taxonomy" id="2583219"/>
    <lineage>
        <taxon>Bacteria</taxon>
        <taxon>Bacillati</taxon>
        <taxon>Bacillota</taxon>
        <taxon>Bacilli</taxon>
        <taxon>Bacillales</taxon>
        <taxon>Bacillaceae</taxon>
        <taxon>Lentibacillus</taxon>
    </lineage>
</organism>
<evidence type="ECO:0000313" key="2">
    <source>
        <dbReference type="EMBL" id="TRM12030.1"/>
    </source>
</evidence>
<dbReference type="RefSeq" id="WP_142791056.1">
    <property type="nucleotide sequence ID" value="NZ_VJMZ01000001.1"/>
</dbReference>